<dbReference type="SUPFAM" id="SSF110916">
    <property type="entry name" value="Peptidyl-tRNA hydrolase domain-like"/>
    <property type="match status" value="1"/>
</dbReference>
<dbReference type="InterPro" id="IPR052104">
    <property type="entry name" value="Mito_Release_Factor_mL62"/>
</dbReference>
<reference evidence="3" key="1">
    <citation type="submission" date="2020-06" db="EMBL/GenBank/DDBJ databases">
        <title>Genomes of multiple members of Pneumocystis genus reveal paths to human pathogen Pneumocystis jirovecii.</title>
        <authorList>
            <person name="Cisse O.H."/>
            <person name="Ma L."/>
            <person name="Dekker J."/>
            <person name="Khil P."/>
            <person name="Jo J."/>
            <person name="Brenchley J."/>
            <person name="Blair R."/>
            <person name="Pahar B."/>
            <person name="Chabe M."/>
            <person name="Van Rompay K.A."/>
            <person name="Keesler R."/>
            <person name="Sukura A."/>
            <person name="Hirsch V."/>
            <person name="Kutty G."/>
            <person name="Liu Y."/>
            <person name="Peng L."/>
            <person name="Chen J."/>
            <person name="Song J."/>
            <person name="Weissenbacher-Lang C."/>
            <person name="Xu J."/>
            <person name="Upham N.S."/>
            <person name="Stajich J.E."/>
            <person name="Cuomo C.A."/>
            <person name="Cushion M.T."/>
            <person name="Kovacs J.A."/>
        </authorList>
    </citation>
    <scope>NUCLEOTIDE SEQUENCE</scope>
    <source>
        <strain evidence="3">2A</strain>
    </source>
</reference>
<feature type="region of interest" description="Disordered" evidence="1">
    <location>
        <begin position="151"/>
        <end position="175"/>
    </location>
</feature>
<dbReference type="Pfam" id="PF00472">
    <property type="entry name" value="RF-1"/>
    <property type="match status" value="1"/>
</dbReference>
<dbReference type="Gene3D" id="3.30.160.20">
    <property type="match status" value="1"/>
</dbReference>
<evidence type="ECO:0000259" key="2">
    <source>
        <dbReference type="Pfam" id="PF00472"/>
    </source>
</evidence>
<dbReference type="InterPro" id="IPR000352">
    <property type="entry name" value="Pep_chain_release_fac_I"/>
</dbReference>
<protein>
    <recommendedName>
        <fullName evidence="2">Prokaryotic-type class I peptide chain release factors domain-containing protein</fullName>
    </recommendedName>
</protein>
<gene>
    <name evidence="3" type="ORF">MERGE_002971</name>
</gene>
<dbReference type="GO" id="GO:0005762">
    <property type="term" value="C:mitochondrial large ribosomal subunit"/>
    <property type="evidence" value="ECO:0007669"/>
    <property type="project" value="TreeGrafter"/>
</dbReference>
<dbReference type="GO" id="GO:0070126">
    <property type="term" value="P:mitochondrial translational termination"/>
    <property type="evidence" value="ECO:0007669"/>
    <property type="project" value="TreeGrafter"/>
</dbReference>
<dbReference type="PANTHER" id="PTHR11075">
    <property type="entry name" value="PEPTIDE CHAIN RELEASE FACTOR"/>
    <property type="match status" value="1"/>
</dbReference>
<name>A0A899G2U6_9ASCO</name>
<accession>A0A899G2U6</accession>
<dbReference type="OrthoDB" id="270639at2759"/>
<proteinExistence type="predicted"/>
<keyword evidence="4" id="KW-1185">Reference proteome</keyword>
<feature type="compositionally biased region" description="Basic residues" evidence="1">
    <location>
        <begin position="155"/>
        <end position="169"/>
    </location>
</feature>
<evidence type="ECO:0000313" key="3">
    <source>
        <dbReference type="EMBL" id="QSL65658.1"/>
    </source>
</evidence>
<dbReference type="AlphaFoldDB" id="A0A899G2U6"/>
<feature type="domain" description="Prokaryotic-type class I peptide chain release factors" evidence="2">
    <location>
        <begin position="55"/>
        <end position="168"/>
    </location>
</feature>
<evidence type="ECO:0000256" key="1">
    <source>
        <dbReference type="SAM" id="MobiDB-lite"/>
    </source>
</evidence>
<dbReference type="EMBL" id="CP054538">
    <property type="protein sequence ID" value="QSL65658.1"/>
    <property type="molecule type" value="Genomic_DNA"/>
</dbReference>
<dbReference type="PANTHER" id="PTHR11075:SF54">
    <property type="entry name" value="LARGE RIBOSOMAL SUBUNIT PROTEIN ML62"/>
    <property type="match status" value="1"/>
</dbReference>
<dbReference type="GO" id="GO:0004045">
    <property type="term" value="F:peptidyl-tRNA hydrolase activity"/>
    <property type="evidence" value="ECO:0007669"/>
    <property type="project" value="TreeGrafter"/>
</dbReference>
<sequence>MRSIWLIRSLKQNPFTLGTYRYFNQFKWQEKSSNELDEKIIQNQWKQDIEKMYHGGIKWSFSKSSGPGGQNVNKLNTKEIINTIYSNNSQYLSKKGELIIRSQRFRTQEANQRDCLKKLHELITEANNSLEKKEPSYEQTQRVKKMIATYNERRIQKKRQHSEKKKARKTQIQPN</sequence>
<evidence type="ECO:0000313" key="4">
    <source>
        <dbReference type="Proteomes" id="UP000663699"/>
    </source>
</evidence>
<dbReference type="Proteomes" id="UP000663699">
    <property type="component" value="Chromosome 7"/>
</dbReference>
<dbReference type="GO" id="GO:0016150">
    <property type="term" value="F:translation release factor activity, codon nonspecific"/>
    <property type="evidence" value="ECO:0007669"/>
    <property type="project" value="TreeGrafter"/>
</dbReference>
<organism evidence="3 4">
    <name type="scientific">Pneumocystis wakefieldiae</name>
    <dbReference type="NCBI Taxonomy" id="38082"/>
    <lineage>
        <taxon>Eukaryota</taxon>
        <taxon>Fungi</taxon>
        <taxon>Dikarya</taxon>
        <taxon>Ascomycota</taxon>
        <taxon>Taphrinomycotina</taxon>
        <taxon>Pneumocystomycetes</taxon>
        <taxon>Pneumocystaceae</taxon>
        <taxon>Pneumocystis</taxon>
    </lineage>
</organism>